<proteinExistence type="predicted"/>
<sequence length="36" mass="3952">MRLMSVEIESWLILIIDGRASTPQFRASLGSICGSI</sequence>
<accession>A0A2P2J2E7</accession>
<protein>
    <submittedName>
        <fullName evidence="1">Uncharacterized protein</fullName>
    </submittedName>
</protein>
<organism evidence="1">
    <name type="scientific">Rhizophora mucronata</name>
    <name type="common">Asiatic mangrove</name>
    <dbReference type="NCBI Taxonomy" id="61149"/>
    <lineage>
        <taxon>Eukaryota</taxon>
        <taxon>Viridiplantae</taxon>
        <taxon>Streptophyta</taxon>
        <taxon>Embryophyta</taxon>
        <taxon>Tracheophyta</taxon>
        <taxon>Spermatophyta</taxon>
        <taxon>Magnoliopsida</taxon>
        <taxon>eudicotyledons</taxon>
        <taxon>Gunneridae</taxon>
        <taxon>Pentapetalae</taxon>
        <taxon>rosids</taxon>
        <taxon>fabids</taxon>
        <taxon>Malpighiales</taxon>
        <taxon>Rhizophoraceae</taxon>
        <taxon>Rhizophora</taxon>
    </lineage>
</organism>
<dbReference type="AlphaFoldDB" id="A0A2P2J2E7"/>
<dbReference type="EMBL" id="GGEC01007160">
    <property type="protein sequence ID" value="MBW87643.1"/>
    <property type="molecule type" value="Transcribed_RNA"/>
</dbReference>
<reference evidence="1" key="1">
    <citation type="submission" date="2018-02" db="EMBL/GenBank/DDBJ databases">
        <title>Rhizophora mucronata_Transcriptome.</title>
        <authorList>
            <person name="Meera S.P."/>
            <person name="Sreeshan A."/>
            <person name="Augustine A."/>
        </authorList>
    </citation>
    <scope>NUCLEOTIDE SEQUENCE</scope>
    <source>
        <tissue evidence="1">Leaf</tissue>
    </source>
</reference>
<evidence type="ECO:0000313" key="1">
    <source>
        <dbReference type="EMBL" id="MBW87643.1"/>
    </source>
</evidence>
<name>A0A2P2J2E7_RHIMU</name>